<evidence type="ECO:0000259" key="2">
    <source>
        <dbReference type="SMART" id="SM01002"/>
    </source>
</evidence>
<dbReference type="Gene3D" id="3.40.50.720">
    <property type="entry name" value="NAD(P)-binding Rossmann-like Domain"/>
    <property type="match status" value="2"/>
</dbReference>
<dbReference type="InterPro" id="IPR007698">
    <property type="entry name" value="AlaDH/PNT_NAD(H)-bd"/>
</dbReference>
<evidence type="ECO:0000256" key="1">
    <source>
        <dbReference type="ARBA" id="ARBA00023002"/>
    </source>
</evidence>
<dbReference type="Pfam" id="PF01262">
    <property type="entry name" value="AlaDh_PNT_C"/>
    <property type="match status" value="1"/>
</dbReference>
<dbReference type="SMART" id="SM01002">
    <property type="entry name" value="AlaDh_PNT_C"/>
    <property type="match status" value="1"/>
</dbReference>
<name>A0ABX6K7Y6_SALCS</name>
<dbReference type="InterPro" id="IPR036291">
    <property type="entry name" value="NAD(P)-bd_dom_sf"/>
</dbReference>
<protein>
    <submittedName>
        <fullName evidence="4">Alanine dehydrogenase</fullName>
    </submittedName>
</protein>
<dbReference type="EMBL" id="CP050266">
    <property type="protein sequence ID" value="QIR06488.1"/>
    <property type="molecule type" value="Genomic_DNA"/>
</dbReference>
<dbReference type="InterPro" id="IPR007886">
    <property type="entry name" value="AlaDH/PNT_N"/>
</dbReference>
<feature type="domain" description="Alanine dehydrogenase/pyridine nucleotide transhydrogenase N-terminal" evidence="3">
    <location>
        <begin position="8"/>
        <end position="138"/>
    </location>
</feature>
<gene>
    <name evidence="4" type="ORF">HBA18_08990</name>
</gene>
<evidence type="ECO:0000259" key="3">
    <source>
        <dbReference type="SMART" id="SM01003"/>
    </source>
</evidence>
<evidence type="ECO:0000313" key="4">
    <source>
        <dbReference type="EMBL" id="QIR06488.1"/>
    </source>
</evidence>
<proteinExistence type="predicted"/>
<keyword evidence="1" id="KW-0560">Oxidoreductase</keyword>
<dbReference type="PANTHER" id="PTHR42795:SF1">
    <property type="entry name" value="ALANINE DEHYDROGENASE"/>
    <property type="match status" value="1"/>
</dbReference>
<keyword evidence="5" id="KW-1185">Reference proteome</keyword>
<dbReference type="SMART" id="SM01003">
    <property type="entry name" value="AlaDh_PNT_N"/>
    <property type="match status" value="1"/>
</dbReference>
<dbReference type="PANTHER" id="PTHR42795">
    <property type="entry name" value="ALANINE DEHYDROGENASE"/>
    <property type="match status" value="1"/>
</dbReference>
<feature type="domain" description="Alanine dehydrogenase/pyridine nucleotide transhydrogenase NAD(H)-binding" evidence="2">
    <location>
        <begin position="141"/>
        <end position="302"/>
    </location>
</feature>
<evidence type="ECO:0000313" key="5">
    <source>
        <dbReference type="Proteomes" id="UP000501408"/>
    </source>
</evidence>
<dbReference type="SUPFAM" id="SSF52283">
    <property type="entry name" value="Formate/glycerate dehydrogenase catalytic domain-like"/>
    <property type="match status" value="1"/>
</dbReference>
<organism evidence="4 5">
    <name type="scientific">Salinivibrio costicola</name>
    <name type="common">Vibrio costicola</name>
    <dbReference type="NCBI Taxonomy" id="51367"/>
    <lineage>
        <taxon>Bacteria</taxon>
        <taxon>Pseudomonadati</taxon>
        <taxon>Pseudomonadota</taxon>
        <taxon>Gammaproteobacteria</taxon>
        <taxon>Vibrionales</taxon>
        <taxon>Vibrionaceae</taxon>
        <taxon>Salinivibrio</taxon>
    </lineage>
</organism>
<sequence>MKKISIFGKSKKKHEKRIPLHPSLFDQIPPIVKENLYFEEGYASELGVSDSFLRDEFGGTAPREELYDIGDVWVLPKPEIDDFKYFKEGKILWGWPHCVQGYDIAQAAIDSKMTLVAWEAMHGGSDTTHVFYRNNELAGYAAVQHMMMLSGKTGYFGRKLRAGVLGFGATARGAINCLKSLGIVDISVFSQRPSYLINAPIESIDYRKIKVNSEGVLLESNSYQEFKKPVEELKNYDIVVNCVLQDPINPVMFIEENDISSIEKPIDIIDISCDKGMGFSFAIPTTFDNPVFNYGKFIKYYSVDHTPTLYWDSASYELTKSLIDFLPSFVDGTWKENKILEKAIEIEDGQIRNEKIIDFQKRSRIYPYEVK</sequence>
<dbReference type="RefSeq" id="WP_167314615.1">
    <property type="nucleotide sequence ID" value="NZ_CP050266.1"/>
</dbReference>
<dbReference type="SUPFAM" id="SSF51735">
    <property type="entry name" value="NAD(P)-binding Rossmann-fold domains"/>
    <property type="match status" value="1"/>
</dbReference>
<dbReference type="Proteomes" id="UP000501408">
    <property type="component" value="Chromosome 1"/>
</dbReference>
<accession>A0ABX6K7Y6</accession>
<reference evidence="4 5" key="1">
    <citation type="submission" date="2020-03" db="EMBL/GenBank/DDBJ databases">
        <title>Genome mining reveals the biosynthetic pathways of PHA and ectoines of the halophilic strain Salinivibrio costicola M318 isolated from fermented shrimp paste.</title>
        <authorList>
            <person name="Doan T.V."/>
            <person name="Tran L.T."/>
            <person name="Trieu T.A."/>
            <person name="Nguyen Q.V."/>
            <person name="Quach T.N."/>
            <person name="Phi T.Q."/>
            <person name="Kumar S."/>
        </authorList>
    </citation>
    <scope>NUCLEOTIDE SEQUENCE [LARGE SCALE GENOMIC DNA]</scope>
    <source>
        <strain evidence="4 5">M318</strain>
    </source>
</reference>